<keyword evidence="2" id="KW-1185">Reference proteome</keyword>
<comment type="caution">
    <text evidence="1">The sequence shown here is derived from an EMBL/GenBank/DDBJ whole genome shotgun (WGS) entry which is preliminary data.</text>
</comment>
<gene>
    <name evidence="1" type="ORF">EFB08_19470</name>
</gene>
<evidence type="ECO:0000313" key="2">
    <source>
        <dbReference type="Proteomes" id="UP000272117"/>
    </source>
</evidence>
<dbReference type="RefSeq" id="WP_123128626.1">
    <property type="nucleotide sequence ID" value="NZ_RJJD01000015.1"/>
</dbReference>
<evidence type="ECO:0000313" key="1">
    <source>
        <dbReference type="EMBL" id="RNI23705.1"/>
    </source>
</evidence>
<dbReference type="AlphaFoldDB" id="A0A3M9MET1"/>
<dbReference type="Proteomes" id="UP000272117">
    <property type="component" value="Unassembled WGS sequence"/>
</dbReference>
<evidence type="ECO:0008006" key="3">
    <source>
        <dbReference type="Google" id="ProtNLM"/>
    </source>
</evidence>
<name>A0A3M9MET1_9BACT</name>
<accession>A0A3M9MET1</accession>
<proteinExistence type="predicted"/>
<sequence>MKLLLDENLPKRLKLDFPDYQIFTVSDKGWNGKKNGELMQLLLQESFDALLTFDKNLQHQQNFQKYALPVLVLNAPDNTYLTLQTLVPAIRQVLATPLTPGSTTITL</sequence>
<reference evidence="1 2" key="1">
    <citation type="submission" date="2018-11" db="EMBL/GenBank/DDBJ databases">
        <title>Rufibacter latericius sp. nov., isolated from water in Baiyang Lake.</title>
        <authorList>
            <person name="Yang Y."/>
        </authorList>
    </citation>
    <scope>NUCLEOTIDE SEQUENCE [LARGE SCALE GENOMIC DNA]</scope>
    <source>
        <strain evidence="1 2">R-22-1c-1</strain>
    </source>
</reference>
<organism evidence="1 2">
    <name type="scientific">Rufibacter latericius</name>
    <dbReference type="NCBI Taxonomy" id="2487040"/>
    <lineage>
        <taxon>Bacteria</taxon>
        <taxon>Pseudomonadati</taxon>
        <taxon>Bacteroidota</taxon>
        <taxon>Cytophagia</taxon>
        <taxon>Cytophagales</taxon>
        <taxon>Hymenobacteraceae</taxon>
        <taxon>Rufibacter</taxon>
    </lineage>
</organism>
<dbReference type="OrthoDB" id="8085537at2"/>
<protein>
    <recommendedName>
        <fullName evidence="3">DUF5615 domain-containing protein</fullName>
    </recommendedName>
</protein>
<dbReference type="EMBL" id="RJJD01000015">
    <property type="protein sequence ID" value="RNI23705.1"/>
    <property type="molecule type" value="Genomic_DNA"/>
</dbReference>